<protein>
    <recommendedName>
        <fullName evidence="4">Large ribosomal subunit protein bL27</fullName>
    </recommendedName>
    <alternativeName>
        <fullName evidence="5">50S ribosomal protein L27</fullName>
    </alternativeName>
</protein>
<dbReference type="AlphaFoldDB" id="A0A1F8B805"/>
<evidence type="ECO:0000256" key="4">
    <source>
        <dbReference type="ARBA" id="ARBA00035175"/>
    </source>
</evidence>
<dbReference type="FunFam" id="2.40.50.100:FF:000020">
    <property type="entry name" value="50S ribosomal protein L27"/>
    <property type="match status" value="1"/>
</dbReference>
<dbReference type="EMBL" id="MGHD01000008">
    <property type="protein sequence ID" value="OGM60141.1"/>
    <property type="molecule type" value="Genomic_DNA"/>
</dbReference>
<dbReference type="Gene3D" id="2.40.50.100">
    <property type="match status" value="1"/>
</dbReference>
<dbReference type="PANTHER" id="PTHR15893">
    <property type="entry name" value="RIBOSOMAL PROTEIN L27"/>
    <property type="match status" value="1"/>
</dbReference>
<dbReference type="GO" id="GO:0006412">
    <property type="term" value="P:translation"/>
    <property type="evidence" value="ECO:0007669"/>
    <property type="project" value="InterPro"/>
</dbReference>
<organism evidence="7 8">
    <name type="scientific">Candidatus Woesebacteria bacterium RIFCSPLOWO2_01_FULL_39_10b</name>
    <dbReference type="NCBI Taxonomy" id="1802517"/>
    <lineage>
        <taxon>Bacteria</taxon>
        <taxon>Candidatus Woeseibacteriota</taxon>
    </lineage>
</organism>
<dbReference type="Pfam" id="PF01016">
    <property type="entry name" value="Ribosomal_L27"/>
    <property type="match status" value="1"/>
</dbReference>
<evidence type="ECO:0000256" key="6">
    <source>
        <dbReference type="SAM" id="MobiDB-lite"/>
    </source>
</evidence>
<dbReference type="PRINTS" id="PR00063">
    <property type="entry name" value="RIBOSOMALL27"/>
</dbReference>
<gene>
    <name evidence="7" type="ORF">A2892_02990</name>
</gene>
<proteinExistence type="inferred from homology"/>
<dbReference type="InterPro" id="IPR018261">
    <property type="entry name" value="Ribosomal_bL27_CS"/>
</dbReference>
<name>A0A1F8B805_9BACT</name>
<evidence type="ECO:0000256" key="1">
    <source>
        <dbReference type="ARBA" id="ARBA00010797"/>
    </source>
</evidence>
<dbReference type="GO" id="GO:0003735">
    <property type="term" value="F:structural constituent of ribosome"/>
    <property type="evidence" value="ECO:0007669"/>
    <property type="project" value="InterPro"/>
</dbReference>
<dbReference type="PROSITE" id="PS00831">
    <property type="entry name" value="RIBOSOMAL_L27"/>
    <property type="match status" value="1"/>
</dbReference>
<comment type="caution">
    <text evidence="7">The sequence shown here is derived from an EMBL/GenBank/DDBJ whole genome shotgun (WGS) entry which is preliminary data.</text>
</comment>
<evidence type="ECO:0000256" key="3">
    <source>
        <dbReference type="ARBA" id="ARBA00023274"/>
    </source>
</evidence>
<dbReference type="SUPFAM" id="SSF110324">
    <property type="entry name" value="Ribosomal L27 protein-like"/>
    <property type="match status" value="1"/>
</dbReference>
<dbReference type="GO" id="GO:0022625">
    <property type="term" value="C:cytosolic large ribosomal subunit"/>
    <property type="evidence" value="ECO:0007669"/>
    <property type="project" value="TreeGrafter"/>
</dbReference>
<dbReference type="PANTHER" id="PTHR15893:SF0">
    <property type="entry name" value="LARGE RIBOSOMAL SUBUNIT PROTEIN BL27M"/>
    <property type="match status" value="1"/>
</dbReference>
<feature type="region of interest" description="Disordered" evidence="6">
    <location>
        <begin position="1"/>
        <end position="23"/>
    </location>
</feature>
<keyword evidence="2 7" id="KW-0689">Ribosomal protein</keyword>
<accession>A0A1F8B805</accession>
<evidence type="ECO:0000313" key="7">
    <source>
        <dbReference type="EMBL" id="OGM60141.1"/>
    </source>
</evidence>
<dbReference type="InterPro" id="IPR001684">
    <property type="entry name" value="Ribosomal_bL27"/>
</dbReference>
<comment type="similarity">
    <text evidence="1">Belongs to the bacterial ribosomal protein bL27 family.</text>
</comment>
<dbReference type="STRING" id="1802517.A2892_02990"/>
<keyword evidence="3" id="KW-0687">Ribonucleoprotein</keyword>
<evidence type="ECO:0000313" key="8">
    <source>
        <dbReference type="Proteomes" id="UP000176404"/>
    </source>
</evidence>
<evidence type="ECO:0000256" key="5">
    <source>
        <dbReference type="ARBA" id="ARBA00035477"/>
    </source>
</evidence>
<reference evidence="7 8" key="1">
    <citation type="journal article" date="2016" name="Nat. Commun.">
        <title>Thousands of microbial genomes shed light on interconnected biogeochemical processes in an aquifer system.</title>
        <authorList>
            <person name="Anantharaman K."/>
            <person name="Brown C.T."/>
            <person name="Hug L.A."/>
            <person name="Sharon I."/>
            <person name="Castelle C.J."/>
            <person name="Probst A.J."/>
            <person name="Thomas B.C."/>
            <person name="Singh A."/>
            <person name="Wilkins M.J."/>
            <person name="Karaoz U."/>
            <person name="Brodie E.L."/>
            <person name="Williams K.H."/>
            <person name="Hubbard S.S."/>
            <person name="Banfield J.F."/>
        </authorList>
    </citation>
    <scope>NUCLEOTIDE SEQUENCE [LARGE SCALE GENOMIC DNA]</scope>
</reference>
<dbReference type="Proteomes" id="UP000176404">
    <property type="component" value="Unassembled WGS sequence"/>
</dbReference>
<sequence length="81" mass="8726">MAKKKQGGKLKQQTRPNPKYLGVKVSGGEKVTVGSVLVRQRGTKFAPGKNVKVGRDQTLFAVKTGAVKFGQRMGKKQVSVV</sequence>
<evidence type="ECO:0000256" key="2">
    <source>
        <dbReference type="ARBA" id="ARBA00022980"/>
    </source>
</evidence>